<evidence type="ECO:0000313" key="10">
    <source>
        <dbReference type="Proteomes" id="UP001148838"/>
    </source>
</evidence>
<comment type="caution">
    <text evidence="9">The sequence shown here is derived from an EMBL/GenBank/DDBJ whole genome shotgun (WGS) entry which is preliminary data.</text>
</comment>
<proteinExistence type="inferred from homology"/>
<organism evidence="9 10">
    <name type="scientific">Periplaneta americana</name>
    <name type="common">American cockroach</name>
    <name type="synonym">Blatta americana</name>
    <dbReference type="NCBI Taxonomy" id="6978"/>
    <lineage>
        <taxon>Eukaryota</taxon>
        <taxon>Metazoa</taxon>
        <taxon>Ecdysozoa</taxon>
        <taxon>Arthropoda</taxon>
        <taxon>Hexapoda</taxon>
        <taxon>Insecta</taxon>
        <taxon>Pterygota</taxon>
        <taxon>Neoptera</taxon>
        <taxon>Polyneoptera</taxon>
        <taxon>Dictyoptera</taxon>
        <taxon>Blattodea</taxon>
        <taxon>Blattoidea</taxon>
        <taxon>Blattidae</taxon>
        <taxon>Blattinae</taxon>
        <taxon>Periplaneta</taxon>
    </lineage>
</organism>
<dbReference type="Gene3D" id="2.70.98.10">
    <property type="match status" value="1"/>
</dbReference>
<evidence type="ECO:0000256" key="7">
    <source>
        <dbReference type="ARBA" id="ARBA00032729"/>
    </source>
</evidence>
<evidence type="ECO:0000256" key="6">
    <source>
        <dbReference type="ARBA" id="ARBA00023277"/>
    </source>
</evidence>
<evidence type="ECO:0000256" key="2">
    <source>
        <dbReference type="ARBA" id="ARBA00004947"/>
    </source>
</evidence>
<dbReference type="EMBL" id="JAJSOF020000011">
    <property type="protein sequence ID" value="KAJ4444739.1"/>
    <property type="molecule type" value="Genomic_DNA"/>
</dbReference>
<evidence type="ECO:0000256" key="4">
    <source>
        <dbReference type="ARBA" id="ARBA00021023"/>
    </source>
</evidence>
<dbReference type="PANTHER" id="PTHR10091">
    <property type="entry name" value="ALDOSE-1-EPIMERASE"/>
    <property type="match status" value="1"/>
</dbReference>
<dbReference type="InterPro" id="IPR047215">
    <property type="entry name" value="Galactose_mutarotase-like"/>
</dbReference>
<reference evidence="9 10" key="1">
    <citation type="journal article" date="2022" name="Allergy">
        <title>Genome assembly and annotation of Periplaneta americana reveal a comprehensive cockroach allergen profile.</title>
        <authorList>
            <person name="Wang L."/>
            <person name="Xiong Q."/>
            <person name="Saelim N."/>
            <person name="Wang L."/>
            <person name="Nong W."/>
            <person name="Wan A.T."/>
            <person name="Shi M."/>
            <person name="Liu X."/>
            <person name="Cao Q."/>
            <person name="Hui J.H.L."/>
            <person name="Sookrung N."/>
            <person name="Leung T.F."/>
            <person name="Tungtrongchitr A."/>
            <person name="Tsui S.K.W."/>
        </authorList>
    </citation>
    <scope>NUCLEOTIDE SEQUENCE [LARGE SCALE GENOMIC DNA]</scope>
    <source>
        <strain evidence="9">PWHHKU_190912</strain>
    </source>
</reference>
<dbReference type="Proteomes" id="UP001148838">
    <property type="component" value="Unassembled WGS sequence"/>
</dbReference>
<keyword evidence="5" id="KW-0413">Isomerase</keyword>
<comment type="function">
    <text evidence="8">Mutarotase that catalyzes the interconversion of beta-D-galactose and alpha-D-galactose during galactose metabolism. Beta-D-galactose is metabolized in the liver into glucose 1-phosphate, the primary metabolic fuel, by the action of four enzymes that constitute the Leloir pathway: GALM, GALK1 (galactokinase), GALT (galactose-1-phosphate uridylyltransferase) and GALE (UDP-galactose-4'-epimerase). Involved in the maintenance of the equilibrium between the beta- and alpha-anomers of galactose, therefore ensuring a sufficient supply of the alpha-anomer for GALK1. Also active on D-glucose although shows a preference for galactose over glucose.</text>
</comment>
<evidence type="ECO:0000313" key="9">
    <source>
        <dbReference type="EMBL" id="KAJ4444739.1"/>
    </source>
</evidence>
<evidence type="ECO:0000256" key="5">
    <source>
        <dbReference type="ARBA" id="ARBA00023235"/>
    </source>
</evidence>
<gene>
    <name evidence="9" type="ORF">ANN_06536</name>
</gene>
<evidence type="ECO:0000256" key="8">
    <source>
        <dbReference type="ARBA" id="ARBA00045743"/>
    </source>
</evidence>
<accession>A0ABQ8TFJ6</accession>
<name>A0ABQ8TFJ6_PERAM</name>
<comment type="catalytic activity">
    <reaction evidence="1">
        <text>alpha-D-galactose = beta-D-galactose</text>
        <dbReference type="Rhea" id="RHEA:28675"/>
        <dbReference type="ChEBI" id="CHEBI:27667"/>
        <dbReference type="ChEBI" id="CHEBI:28061"/>
        <dbReference type="EC" id="5.1.3.3"/>
    </reaction>
    <physiologicalReaction direction="right-to-left" evidence="1">
        <dbReference type="Rhea" id="RHEA:28677"/>
    </physiologicalReaction>
</comment>
<dbReference type="InterPro" id="IPR011013">
    <property type="entry name" value="Gal_mutarotase_sf_dom"/>
</dbReference>
<dbReference type="SUPFAM" id="SSF74650">
    <property type="entry name" value="Galactose mutarotase-like"/>
    <property type="match status" value="1"/>
</dbReference>
<evidence type="ECO:0000256" key="1">
    <source>
        <dbReference type="ARBA" id="ARBA00001712"/>
    </source>
</evidence>
<dbReference type="CDD" id="cd09019">
    <property type="entry name" value="galactose_mutarotase_like"/>
    <property type="match status" value="1"/>
</dbReference>
<evidence type="ECO:0000256" key="3">
    <source>
        <dbReference type="ARBA" id="ARBA00006206"/>
    </source>
</evidence>
<keyword evidence="6" id="KW-0119">Carbohydrate metabolism</keyword>
<dbReference type="InterPro" id="IPR014718">
    <property type="entry name" value="GH-type_carb-bd"/>
</dbReference>
<comment type="similarity">
    <text evidence="3">Belongs to the aldose epimerase family.</text>
</comment>
<protein>
    <recommendedName>
        <fullName evidence="4">Galactose mutarotase</fullName>
    </recommendedName>
    <alternativeName>
        <fullName evidence="7">Aldose 1-epimerase</fullName>
    </alternativeName>
</protein>
<dbReference type="Pfam" id="PF01263">
    <property type="entry name" value="Aldose_epim"/>
    <property type="match status" value="1"/>
</dbReference>
<dbReference type="InterPro" id="IPR008183">
    <property type="entry name" value="Aldose_1/G6P_1-epimerase"/>
</dbReference>
<sequence length="278" mass="30283">MAGLLSNFLFIGFTSKDDPYFGAVLGRTGNRIGGAKFTLNGVEYNVTANGGTYQLHGGLKGFDKMVWEPYLHDKKLTLNYVSADGEEGFPGTVLTQVTYELTSNNELIFGVKATSTKPTPINIANHAYFNLAGQASGPEGLFQHVITINADRYTVTDEESIPTGELASLDGTDLDFRTALLLGPLIQKRGGYDNNYCVNIANQSDPVFVSRVMHPESGRYLEVYSNQPGVQLYTGNNLHKPGSQDPIIGKGGALYRKYGSFCLETQGYPDAMNHVCKN</sequence>
<dbReference type="PANTHER" id="PTHR10091:SF0">
    <property type="entry name" value="GALACTOSE MUTAROTASE"/>
    <property type="match status" value="1"/>
</dbReference>
<comment type="pathway">
    <text evidence="2">Carbohydrate metabolism; galactose metabolism.</text>
</comment>
<keyword evidence="10" id="KW-1185">Reference proteome</keyword>